<dbReference type="PANTHER" id="PTHR43030:SF1">
    <property type="entry name" value="PHOSPHOENOLPYRUVATE SYNTHASE"/>
    <property type="match status" value="1"/>
</dbReference>
<accession>A0ABQ8X9Z7</accession>
<evidence type="ECO:0000256" key="2">
    <source>
        <dbReference type="ARBA" id="ARBA00002988"/>
    </source>
</evidence>
<keyword evidence="6" id="KW-0808">Transferase</keyword>
<feature type="region of interest" description="Disordered" evidence="14">
    <location>
        <begin position="275"/>
        <end position="349"/>
    </location>
</feature>
<evidence type="ECO:0000256" key="6">
    <source>
        <dbReference type="ARBA" id="ARBA00022679"/>
    </source>
</evidence>
<comment type="catalytic activity">
    <reaction evidence="13">
        <text>pyruvate + ATP + H2O = phosphoenolpyruvate + AMP + phosphate + 2 H(+)</text>
        <dbReference type="Rhea" id="RHEA:11364"/>
        <dbReference type="ChEBI" id="CHEBI:15361"/>
        <dbReference type="ChEBI" id="CHEBI:15377"/>
        <dbReference type="ChEBI" id="CHEBI:15378"/>
        <dbReference type="ChEBI" id="CHEBI:30616"/>
        <dbReference type="ChEBI" id="CHEBI:43474"/>
        <dbReference type="ChEBI" id="CHEBI:58702"/>
        <dbReference type="ChEBI" id="CHEBI:456215"/>
        <dbReference type="EC" id="2.7.9.2"/>
    </reaction>
</comment>
<keyword evidence="11" id="KW-0460">Magnesium</keyword>
<evidence type="ECO:0000256" key="5">
    <source>
        <dbReference type="ARBA" id="ARBA00011996"/>
    </source>
</evidence>
<comment type="similarity">
    <text evidence="4">Belongs to the PEP-utilizing enzyme family.</text>
</comment>
<comment type="caution">
    <text evidence="16">The sequence shown here is derived from an EMBL/GenBank/DDBJ whole genome shotgun (WGS) entry which is preliminary data.</text>
</comment>
<keyword evidence="7" id="KW-0479">Metal-binding</keyword>
<dbReference type="InterPro" id="IPR006319">
    <property type="entry name" value="PEP_synth"/>
</dbReference>
<evidence type="ECO:0000313" key="17">
    <source>
        <dbReference type="Proteomes" id="UP001150062"/>
    </source>
</evidence>
<evidence type="ECO:0000256" key="3">
    <source>
        <dbReference type="ARBA" id="ARBA00004742"/>
    </source>
</evidence>
<comment type="function">
    <text evidence="2">Catalyzes the phosphorylation of pyruvate to phosphoenolpyruvate.</text>
</comment>
<evidence type="ECO:0000259" key="15">
    <source>
        <dbReference type="Pfam" id="PF01326"/>
    </source>
</evidence>
<dbReference type="Pfam" id="PF01326">
    <property type="entry name" value="PPDK_N"/>
    <property type="match status" value="1"/>
</dbReference>
<feature type="compositionally biased region" description="Acidic residues" evidence="14">
    <location>
        <begin position="282"/>
        <end position="300"/>
    </location>
</feature>
<dbReference type="InterPro" id="IPR002192">
    <property type="entry name" value="PPDK_AMP/ATP-bd"/>
</dbReference>
<dbReference type="Proteomes" id="UP001150062">
    <property type="component" value="Unassembled WGS sequence"/>
</dbReference>
<evidence type="ECO:0000256" key="12">
    <source>
        <dbReference type="ARBA" id="ARBA00033470"/>
    </source>
</evidence>
<dbReference type="EC" id="2.7.9.2" evidence="5"/>
<dbReference type="Gene3D" id="3.30.1490.20">
    <property type="entry name" value="ATP-grasp fold, A domain"/>
    <property type="match status" value="1"/>
</dbReference>
<organism evidence="16 17">
    <name type="scientific">Anaeramoeba flamelloides</name>
    <dbReference type="NCBI Taxonomy" id="1746091"/>
    <lineage>
        <taxon>Eukaryota</taxon>
        <taxon>Metamonada</taxon>
        <taxon>Anaeramoebidae</taxon>
        <taxon>Anaeramoeba</taxon>
    </lineage>
</organism>
<dbReference type="InterPro" id="IPR013815">
    <property type="entry name" value="ATP_grasp_subdomain_1"/>
</dbReference>
<reference evidence="16" key="1">
    <citation type="submission" date="2022-08" db="EMBL/GenBank/DDBJ databases">
        <title>Novel sulfate-reducing endosymbionts in the free-living metamonad Anaeramoeba.</title>
        <authorList>
            <person name="Jerlstrom-Hultqvist J."/>
            <person name="Cepicka I."/>
            <person name="Gallot-Lavallee L."/>
            <person name="Salas-Leiva D."/>
            <person name="Curtis B.A."/>
            <person name="Zahonova K."/>
            <person name="Pipaliya S."/>
            <person name="Dacks J."/>
            <person name="Roger A.J."/>
        </authorList>
    </citation>
    <scope>NUCLEOTIDE SEQUENCE</scope>
    <source>
        <strain evidence="16">Schooner1</strain>
    </source>
</reference>
<comment type="cofactor">
    <cofactor evidence="1">
        <name>Mg(2+)</name>
        <dbReference type="ChEBI" id="CHEBI:18420"/>
    </cofactor>
</comment>
<evidence type="ECO:0000256" key="1">
    <source>
        <dbReference type="ARBA" id="ARBA00001946"/>
    </source>
</evidence>
<dbReference type="PANTHER" id="PTHR43030">
    <property type="entry name" value="PHOSPHOENOLPYRUVATE SYNTHASE"/>
    <property type="match status" value="1"/>
</dbReference>
<evidence type="ECO:0000256" key="7">
    <source>
        <dbReference type="ARBA" id="ARBA00022723"/>
    </source>
</evidence>
<keyword evidence="9" id="KW-0418">Kinase</keyword>
<evidence type="ECO:0000313" key="16">
    <source>
        <dbReference type="EMBL" id="KAJ6229417.1"/>
    </source>
</evidence>
<keyword evidence="17" id="KW-1185">Reference proteome</keyword>
<proteinExistence type="inferred from homology"/>
<feature type="domain" description="Pyruvate phosphate dikinase AMP/ATP-binding" evidence="15">
    <location>
        <begin position="425"/>
        <end position="725"/>
    </location>
</feature>
<evidence type="ECO:0000256" key="14">
    <source>
        <dbReference type="SAM" id="MobiDB-lite"/>
    </source>
</evidence>
<evidence type="ECO:0000256" key="11">
    <source>
        <dbReference type="ARBA" id="ARBA00022842"/>
    </source>
</evidence>
<evidence type="ECO:0000256" key="8">
    <source>
        <dbReference type="ARBA" id="ARBA00022741"/>
    </source>
</evidence>
<evidence type="ECO:0000256" key="4">
    <source>
        <dbReference type="ARBA" id="ARBA00007837"/>
    </source>
</evidence>
<sequence>MGNEQVKKIEKLPNKIETKKYKYPKSVPFISDEEVWGDISLRSKTSHTARTECIKVIHDMHAKEDVVHFVQTNLYEWHYRFCRAFLNNPPDDPLPPLNLFNRYNYSNAPERRFILGTIVHHLDQDLWVYELMPGDTLGSDGSELFFQHFQMIKNFTYFGEKLFFHPTSKLMESTIELYKGDIPVKYTQDIYKGIKFQPYTLGTAIGYLRIVNDPDTFPEEEITEETILLVNGTPKDFWPPFKALITTEMQSPLSHIALLCSSRNSPNMTYTNAFKTEITNKEDEEDEKEEEDEEEEEEELEKEKENEKEKKKENEKEKVKKKEKLVEKEVEKENKKNKNGKNKGKENKKEEKIDNLLNFHDGDCVVLTISRQEFRLQLADKKQKKQFLTKKKTKPNKKKINLQFDEECNNLYDLRQDPEKIGVHKIGYKAFSLSKISNFEFKNVVELFGFMIPIGFYHQHVKKIKIEKILTKKKFIKDRQTKIQSLKKIRAQIMDESLDKALIEKIKEKIENLYEQIGCHKGLIFRSSSNAEDMPGFIGAGLYLSQPIPKDPTDEQIEKVVKEIYSSLWGFKAFQERDLYNLNQAQVKMAVLVQPYYDKETIKANCVCLTTNPFRPDLPSYFINAQSTEGSVTDSIGVAEQLIVFTLDKKLVTRIVSKSSLKKKQEDSVLEKADVANIFDALRVLDFKIGGKYWRMGFQAIDCEILVTKDQKVIVVQARPYKTRKK</sequence>
<comment type="pathway">
    <text evidence="3">Carbohydrate biosynthesis; gluconeogenesis.</text>
</comment>
<evidence type="ECO:0000256" key="13">
    <source>
        <dbReference type="ARBA" id="ARBA00047700"/>
    </source>
</evidence>
<feature type="compositionally biased region" description="Basic and acidic residues" evidence="14">
    <location>
        <begin position="301"/>
        <end position="336"/>
    </location>
</feature>
<protein>
    <recommendedName>
        <fullName evidence="5">pyruvate, water dikinase</fullName>
        <ecNumber evidence="5">2.7.9.2</ecNumber>
    </recommendedName>
    <alternativeName>
        <fullName evidence="12">Pyruvate, water dikinase</fullName>
    </alternativeName>
</protein>
<keyword evidence="8" id="KW-0547">Nucleotide-binding</keyword>
<dbReference type="EMBL" id="JAOAOG010000321">
    <property type="protein sequence ID" value="KAJ6229417.1"/>
    <property type="molecule type" value="Genomic_DNA"/>
</dbReference>
<gene>
    <name evidence="16" type="ORF">M0813_07849</name>
</gene>
<evidence type="ECO:0000256" key="9">
    <source>
        <dbReference type="ARBA" id="ARBA00022777"/>
    </source>
</evidence>
<dbReference type="SUPFAM" id="SSF56059">
    <property type="entry name" value="Glutathione synthetase ATP-binding domain-like"/>
    <property type="match status" value="1"/>
</dbReference>
<keyword evidence="10" id="KW-0067">ATP-binding</keyword>
<evidence type="ECO:0000256" key="10">
    <source>
        <dbReference type="ARBA" id="ARBA00022840"/>
    </source>
</evidence>
<name>A0ABQ8X9Z7_9EUKA</name>